<proteinExistence type="predicted"/>
<evidence type="ECO:0000313" key="2">
    <source>
        <dbReference type="Proteomes" id="UP000326396"/>
    </source>
</evidence>
<dbReference type="PANTHER" id="PTHR33052">
    <property type="entry name" value="DUF4228 DOMAIN PROTEIN-RELATED"/>
    <property type="match status" value="1"/>
</dbReference>
<dbReference type="OrthoDB" id="1922322at2759"/>
<comment type="caution">
    <text evidence="1">The sequence shown here is derived from an EMBL/GenBank/DDBJ whole genome shotgun (WGS) entry which is preliminary data.</text>
</comment>
<protein>
    <submittedName>
        <fullName evidence="1">Uncharacterized protein</fullName>
    </submittedName>
</protein>
<reference evidence="1 2" key="1">
    <citation type="submission" date="2019-05" db="EMBL/GenBank/DDBJ databases">
        <title>Mikania micrantha, genome provides insights into the molecular mechanism of rapid growth.</title>
        <authorList>
            <person name="Liu B."/>
        </authorList>
    </citation>
    <scope>NUCLEOTIDE SEQUENCE [LARGE SCALE GENOMIC DNA]</scope>
    <source>
        <strain evidence="1">NLD-2019</strain>
        <tissue evidence="1">Leaf</tissue>
    </source>
</reference>
<dbReference type="AlphaFoldDB" id="A0A5N6NQT2"/>
<sequence>MGNHASAAACRFSIAPIMKINKASRVIFPSGEIRRFRVSVKAAEIMLDCPGFFLVNSRTLNKINRHFSPLSADEDLLPGNVYAMFPMRRMNSIVTPADMAVLWMAGKRISKRMPADEGELKVVEQPRTVVEAPEFSHRTVVCRSRKPPLDTITEEPVSARYKMLNWIR</sequence>
<dbReference type="EMBL" id="SZYD01000010">
    <property type="protein sequence ID" value="KAD4983095.1"/>
    <property type="molecule type" value="Genomic_DNA"/>
</dbReference>
<dbReference type="Proteomes" id="UP000326396">
    <property type="component" value="Linkage Group LG18"/>
</dbReference>
<name>A0A5N6NQT2_9ASTR</name>
<keyword evidence="2" id="KW-1185">Reference proteome</keyword>
<gene>
    <name evidence="1" type="ORF">E3N88_19766</name>
</gene>
<organism evidence="1 2">
    <name type="scientific">Mikania micrantha</name>
    <name type="common">bitter vine</name>
    <dbReference type="NCBI Taxonomy" id="192012"/>
    <lineage>
        <taxon>Eukaryota</taxon>
        <taxon>Viridiplantae</taxon>
        <taxon>Streptophyta</taxon>
        <taxon>Embryophyta</taxon>
        <taxon>Tracheophyta</taxon>
        <taxon>Spermatophyta</taxon>
        <taxon>Magnoliopsida</taxon>
        <taxon>eudicotyledons</taxon>
        <taxon>Gunneridae</taxon>
        <taxon>Pentapetalae</taxon>
        <taxon>asterids</taxon>
        <taxon>campanulids</taxon>
        <taxon>Asterales</taxon>
        <taxon>Asteraceae</taxon>
        <taxon>Asteroideae</taxon>
        <taxon>Heliantheae alliance</taxon>
        <taxon>Eupatorieae</taxon>
        <taxon>Mikania</taxon>
    </lineage>
</organism>
<dbReference type="Pfam" id="PF14009">
    <property type="entry name" value="PADRE"/>
    <property type="match status" value="1"/>
</dbReference>
<evidence type="ECO:0000313" key="1">
    <source>
        <dbReference type="EMBL" id="KAD4983095.1"/>
    </source>
</evidence>
<accession>A0A5N6NQT2</accession>
<dbReference type="InterPro" id="IPR025322">
    <property type="entry name" value="PADRE_dom"/>
</dbReference>